<comment type="caution">
    <text evidence="1">The sequence shown here is derived from an EMBL/GenBank/DDBJ whole genome shotgun (WGS) entry which is preliminary data.</text>
</comment>
<evidence type="ECO:0000313" key="2">
    <source>
        <dbReference type="Proteomes" id="UP001163046"/>
    </source>
</evidence>
<dbReference type="Proteomes" id="UP001163046">
    <property type="component" value="Unassembled WGS sequence"/>
</dbReference>
<keyword evidence="2" id="KW-1185">Reference proteome</keyword>
<accession>A0A9W9ZNS9</accession>
<gene>
    <name evidence="1" type="primary">TTC19_2</name>
    <name evidence="1" type="ORF">OS493_028427</name>
</gene>
<dbReference type="EMBL" id="MU825900">
    <property type="protein sequence ID" value="KAJ7383349.1"/>
    <property type="molecule type" value="Genomic_DNA"/>
</dbReference>
<sequence length="236" mass="27060">MNLWENDEAIEVLDQARKIVETCDASEMFIRGQVLNYTAKVHLRWYLGLRHTHPRAWSTKMHLKESATLHEQALKIYHDLHGDQHKFTTGVMMTYGTAKLHLGEIDQAYDMCQQAVQVYRSSGHIAWPRAGTFLADVLLAREDYVRAKKFLEEIVQVHKDLSLVVSPGAYHPKALMAEACAHLGDVDTGKKILEECIQEWKAKEIHPEHYWVAPRASVPRRTKIARDSRGGRARLV</sequence>
<reference evidence="1" key="1">
    <citation type="submission" date="2023-01" db="EMBL/GenBank/DDBJ databases">
        <title>Genome assembly of the deep-sea coral Lophelia pertusa.</title>
        <authorList>
            <person name="Herrera S."/>
            <person name="Cordes E."/>
        </authorList>
    </citation>
    <scope>NUCLEOTIDE SEQUENCE</scope>
    <source>
        <strain evidence="1">USNM1676648</strain>
        <tissue evidence="1">Polyp</tissue>
    </source>
</reference>
<dbReference type="Gene3D" id="1.25.40.10">
    <property type="entry name" value="Tetratricopeptide repeat domain"/>
    <property type="match status" value="1"/>
</dbReference>
<evidence type="ECO:0000313" key="1">
    <source>
        <dbReference type="EMBL" id="KAJ7383349.1"/>
    </source>
</evidence>
<dbReference type="OrthoDB" id="5974372at2759"/>
<organism evidence="1 2">
    <name type="scientific">Desmophyllum pertusum</name>
    <dbReference type="NCBI Taxonomy" id="174260"/>
    <lineage>
        <taxon>Eukaryota</taxon>
        <taxon>Metazoa</taxon>
        <taxon>Cnidaria</taxon>
        <taxon>Anthozoa</taxon>
        <taxon>Hexacorallia</taxon>
        <taxon>Scleractinia</taxon>
        <taxon>Caryophylliina</taxon>
        <taxon>Caryophylliidae</taxon>
        <taxon>Desmophyllum</taxon>
    </lineage>
</organism>
<name>A0A9W9ZNS9_9CNID</name>
<dbReference type="SUPFAM" id="SSF48452">
    <property type="entry name" value="TPR-like"/>
    <property type="match status" value="1"/>
</dbReference>
<dbReference type="InterPro" id="IPR011990">
    <property type="entry name" value="TPR-like_helical_dom_sf"/>
</dbReference>
<proteinExistence type="predicted"/>
<protein>
    <submittedName>
        <fullName evidence="1">Tetratricopeptide repeat protein 19, mitochondrial</fullName>
    </submittedName>
</protein>
<dbReference type="AlphaFoldDB" id="A0A9W9ZNS9"/>